<evidence type="ECO:0000313" key="1">
    <source>
        <dbReference type="EMBL" id="CAL1401095.1"/>
    </source>
</evidence>
<dbReference type="Proteomes" id="UP001497516">
    <property type="component" value="Chromosome 7"/>
</dbReference>
<name>A0AAV2FU76_9ROSI</name>
<accession>A0AAV2FU76</accession>
<proteinExistence type="predicted"/>
<dbReference type="EMBL" id="OZ034820">
    <property type="protein sequence ID" value="CAL1401095.1"/>
    <property type="molecule type" value="Genomic_DNA"/>
</dbReference>
<organism evidence="1 2">
    <name type="scientific">Linum trigynum</name>
    <dbReference type="NCBI Taxonomy" id="586398"/>
    <lineage>
        <taxon>Eukaryota</taxon>
        <taxon>Viridiplantae</taxon>
        <taxon>Streptophyta</taxon>
        <taxon>Embryophyta</taxon>
        <taxon>Tracheophyta</taxon>
        <taxon>Spermatophyta</taxon>
        <taxon>Magnoliopsida</taxon>
        <taxon>eudicotyledons</taxon>
        <taxon>Gunneridae</taxon>
        <taxon>Pentapetalae</taxon>
        <taxon>rosids</taxon>
        <taxon>fabids</taxon>
        <taxon>Malpighiales</taxon>
        <taxon>Linaceae</taxon>
        <taxon>Linum</taxon>
    </lineage>
</organism>
<sequence>MIGGESDSGTVRFWRGDESIRTRLPQVGIDSAGVLPFLSQPTIKNFEIHLLASRRTLQLRLESFILQPHHVLMLKRDQPRDENKENNDALSQICRSTVKPLFADRAPRRPIFKKFFLLCNCPTGQWKNPIEIGSANATTTAE</sequence>
<gene>
    <name evidence="1" type="ORF">LTRI10_LOCUS41175</name>
</gene>
<dbReference type="AlphaFoldDB" id="A0AAV2FU76"/>
<reference evidence="1 2" key="1">
    <citation type="submission" date="2024-04" db="EMBL/GenBank/DDBJ databases">
        <authorList>
            <person name="Fracassetti M."/>
        </authorList>
    </citation>
    <scope>NUCLEOTIDE SEQUENCE [LARGE SCALE GENOMIC DNA]</scope>
</reference>
<evidence type="ECO:0000313" key="2">
    <source>
        <dbReference type="Proteomes" id="UP001497516"/>
    </source>
</evidence>
<keyword evidence="2" id="KW-1185">Reference proteome</keyword>
<protein>
    <submittedName>
        <fullName evidence="1">Uncharacterized protein</fullName>
    </submittedName>
</protein>